<sequence>MAATHRIVTGTVITAVCLAALAGCGTGADGGGGRGGPEQEKAQPAPAPKNVVRLIGDGSTAYTGRPAAPARSRSG</sequence>
<protein>
    <submittedName>
        <fullName evidence="3">Uncharacterized protein</fullName>
    </submittedName>
</protein>
<organism evidence="3 4">
    <name type="scientific">Streptomyces prasinosporus</name>
    <dbReference type="NCBI Taxonomy" id="68256"/>
    <lineage>
        <taxon>Bacteria</taxon>
        <taxon>Bacillati</taxon>
        <taxon>Actinomycetota</taxon>
        <taxon>Actinomycetes</taxon>
        <taxon>Kitasatosporales</taxon>
        <taxon>Streptomycetaceae</taxon>
        <taxon>Streptomyces</taxon>
        <taxon>Streptomyces albogriseolus group</taxon>
    </lineage>
</organism>
<feature type="region of interest" description="Disordered" evidence="1">
    <location>
        <begin position="28"/>
        <end position="75"/>
    </location>
</feature>
<accession>A0ABP6U315</accession>
<proteinExistence type="predicted"/>
<keyword evidence="4" id="KW-1185">Reference proteome</keyword>
<evidence type="ECO:0000313" key="3">
    <source>
        <dbReference type="EMBL" id="GAA3502053.1"/>
    </source>
</evidence>
<dbReference type="PROSITE" id="PS51257">
    <property type="entry name" value="PROKAR_LIPOPROTEIN"/>
    <property type="match status" value="1"/>
</dbReference>
<comment type="caution">
    <text evidence="3">The sequence shown here is derived from an EMBL/GenBank/DDBJ whole genome shotgun (WGS) entry which is preliminary data.</text>
</comment>
<feature type="signal peptide" evidence="2">
    <location>
        <begin position="1"/>
        <end position="22"/>
    </location>
</feature>
<dbReference type="Proteomes" id="UP001501455">
    <property type="component" value="Unassembled WGS sequence"/>
</dbReference>
<evidence type="ECO:0000256" key="2">
    <source>
        <dbReference type="SAM" id="SignalP"/>
    </source>
</evidence>
<name>A0ABP6U315_9ACTN</name>
<gene>
    <name evidence="3" type="ORF">GCM10019016_091610</name>
</gene>
<keyword evidence="2" id="KW-0732">Signal</keyword>
<evidence type="ECO:0000256" key="1">
    <source>
        <dbReference type="SAM" id="MobiDB-lite"/>
    </source>
</evidence>
<feature type="chain" id="PRO_5046570765" evidence="2">
    <location>
        <begin position="23"/>
        <end position="75"/>
    </location>
</feature>
<dbReference type="EMBL" id="BAAAXF010000063">
    <property type="protein sequence ID" value="GAA3502053.1"/>
    <property type="molecule type" value="Genomic_DNA"/>
</dbReference>
<reference evidence="4" key="1">
    <citation type="journal article" date="2019" name="Int. J. Syst. Evol. Microbiol.">
        <title>The Global Catalogue of Microorganisms (GCM) 10K type strain sequencing project: providing services to taxonomists for standard genome sequencing and annotation.</title>
        <authorList>
            <consortium name="The Broad Institute Genomics Platform"/>
            <consortium name="The Broad Institute Genome Sequencing Center for Infectious Disease"/>
            <person name="Wu L."/>
            <person name="Ma J."/>
        </authorList>
    </citation>
    <scope>NUCLEOTIDE SEQUENCE [LARGE SCALE GENOMIC DNA]</scope>
    <source>
        <strain evidence="4">JCM 4816</strain>
    </source>
</reference>
<evidence type="ECO:0000313" key="4">
    <source>
        <dbReference type="Proteomes" id="UP001501455"/>
    </source>
</evidence>